<gene>
    <name evidence="2" type="ORF">AQJ54_41765</name>
</gene>
<dbReference type="EMBL" id="LMWV01000046">
    <property type="protein sequence ID" value="KUN58402.1"/>
    <property type="molecule type" value="Genomic_DNA"/>
</dbReference>
<reference evidence="2 3" key="1">
    <citation type="submission" date="2015-10" db="EMBL/GenBank/DDBJ databases">
        <title>Draft genome sequence of Streptomyces griseorubiginosus DSM 40469, type strain for the species Streptomyces griseorubiginosus.</title>
        <authorList>
            <person name="Ruckert C."/>
            <person name="Winkler A."/>
            <person name="Kalinowski J."/>
            <person name="Kampfer P."/>
            <person name="Glaeser S."/>
        </authorList>
    </citation>
    <scope>NUCLEOTIDE SEQUENCE [LARGE SCALE GENOMIC DNA]</scope>
    <source>
        <strain evidence="2 3">DSM 40469</strain>
    </source>
</reference>
<dbReference type="RefSeq" id="WP_062246734.1">
    <property type="nucleotide sequence ID" value="NZ_JBPJFL010000004.1"/>
</dbReference>
<feature type="region of interest" description="Disordered" evidence="1">
    <location>
        <begin position="1"/>
        <end position="26"/>
    </location>
</feature>
<organism evidence="2 3">
    <name type="scientific">Streptomyces griseorubiginosus</name>
    <dbReference type="NCBI Taxonomy" id="67304"/>
    <lineage>
        <taxon>Bacteria</taxon>
        <taxon>Bacillati</taxon>
        <taxon>Actinomycetota</taxon>
        <taxon>Actinomycetes</taxon>
        <taxon>Kitasatosporales</taxon>
        <taxon>Streptomycetaceae</taxon>
        <taxon>Streptomyces</taxon>
    </lineage>
</organism>
<name>A0A101RMQ0_9ACTN</name>
<keyword evidence="3" id="KW-1185">Reference proteome</keyword>
<sequence length="109" mass="11769">MKFSGYFNFDEIPPSSAGNGDLKMDGITDSGAAEFGAYDKVLMPPGSHPTPDECVLLVKTQPDQDVDLPMGRTICFVTDEGRPVSATAVAVDRKDGRVAMDITVWEKTE</sequence>
<evidence type="ECO:0000313" key="2">
    <source>
        <dbReference type="EMBL" id="KUN58402.1"/>
    </source>
</evidence>
<protein>
    <submittedName>
        <fullName evidence="2">Uncharacterized protein</fullName>
    </submittedName>
</protein>
<dbReference type="AlphaFoldDB" id="A0A101RMQ0"/>
<accession>A0A101RMQ0</accession>
<evidence type="ECO:0000256" key="1">
    <source>
        <dbReference type="SAM" id="MobiDB-lite"/>
    </source>
</evidence>
<proteinExistence type="predicted"/>
<comment type="caution">
    <text evidence="2">The sequence shown here is derived from an EMBL/GenBank/DDBJ whole genome shotgun (WGS) entry which is preliminary data.</text>
</comment>
<evidence type="ECO:0000313" key="3">
    <source>
        <dbReference type="Proteomes" id="UP000054375"/>
    </source>
</evidence>
<dbReference type="Proteomes" id="UP000054375">
    <property type="component" value="Unassembled WGS sequence"/>
</dbReference>